<dbReference type="PANTHER" id="PTHR21100:SF9">
    <property type="entry name" value="PREFOLDIN SUBUNIT 4"/>
    <property type="match status" value="1"/>
</dbReference>
<dbReference type="PANTHER" id="PTHR21100">
    <property type="entry name" value="PREFOLDIN SUBUNIT 4"/>
    <property type="match status" value="1"/>
</dbReference>
<keyword evidence="4" id="KW-0175">Coiled coil</keyword>
<comment type="function">
    <text evidence="3">Binds specifically to cytosolic chaperonin (c-CPN) and transfers target proteins to it. Binds to nascent polypeptide chain and promotes folding in an environment in which there are many competing pathways for nonnative proteins.</text>
</comment>
<gene>
    <name evidence="5" type="ORF">M0813_17928</name>
</gene>
<reference evidence="5" key="1">
    <citation type="submission" date="2022-08" db="EMBL/GenBank/DDBJ databases">
        <title>Novel sulfate-reducing endosymbionts in the free-living metamonad Anaeramoeba.</title>
        <authorList>
            <person name="Jerlstrom-Hultqvist J."/>
            <person name="Cepicka I."/>
            <person name="Gallot-Lavallee L."/>
            <person name="Salas-Leiva D."/>
            <person name="Curtis B.A."/>
            <person name="Zahonova K."/>
            <person name="Pipaliya S."/>
            <person name="Dacks J."/>
            <person name="Roger A.J."/>
        </authorList>
    </citation>
    <scope>NUCLEOTIDE SEQUENCE</scope>
    <source>
        <strain evidence="5">Schooner1</strain>
    </source>
</reference>
<evidence type="ECO:0000256" key="4">
    <source>
        <dbReference type="SAM" id="Coils"/>
    </source>
</evidence>
<protein>
    <recommendedName>
        <fullName evidence="3">Prefoldin subunit 4</fullName>
    </recommendedName>
</protein>
<dbReference type="PIRSF" id="PIRSF016477">
    <property type="entry name" value="Prefoldin_subunit_4"/>
    <property type="match status" value="1"/>
</dbReference>
<evidence type="ECO:0000256" key="2">
    <source>
        <dbReference type="ARBA" id="ARBA00023186"/>
    </source>
</evidence>
<comment type="caution">
    <text evidence="5">The sequence shown here is derived from an EMBL/GenBank/DDBJ whole genome shotgun (WGS) entry which is preliminary data.</text>
</comment>
<keyword evidence="2 3" id="KW-0143">Chaperone</keyword>
<dbReference type="SUPFAM" id="SSF46579">
    <property type="entry name" value="Prefoldin"/>
    <property type="match status" value="1"/>
</dbReference>
<evidence type="ECO:0000313" key="5">
    <source>
        <dbReference type="EMBL" id="KAJ6248263.1"/>
    </source>
</evidence>
<evidence type="ECO:0000256" key="3">
    <source>
        <dbReference type="PIRNR" id="PIRNR016477"/>
    </source>
</evidence>
<comment type="similarity">
    <text evidence="1 3">Belongs to the prefoldin subunit beta family.</text>
</comment>
<dbReference type="InterPro" id="IPR016661">
    <property type="entry name" value="PFDN4"/>
</dbReference>
<keyword evidence="6" id="KW-1185">Reference proteome</keyword>
<evidence type="ECO:0000313" key="6">
    <source>
        <dbReference type="Proteomes" id="UP001150062"/>
    </source>
</evidence>
<accession>A0ABQ8YUH4</accession>
<proteinExistence type="inferred from homology"/>
<dbReference type="InterPro" id="IPR002777">
    <property type="entry name" value="PFD_beta-like"/>
</dbReference>
<evidence type="ECO:0000256" key="1">
    <source>
        <dbReference type="ARBA" id="ARBA00008045"/>
    </source>
</evidence>
<feature type="coiled-coil region" evidence="4">
    <location>
        <begin position="21"/>
        <end position="109"/>
    </location>
</feature>
<dbReference type="EMBL" id="JAOAOG010000116">
    <property type="protein sequence ID" value="KAJ6248263.1"/>
    <property type="molecule type" value="Genomic_DNA"/>
</dbReference>
<organism evidence="5 6">
    <name type="scientific">Anaeramoeba flamelloides</name>
    <dbReference type="NCBI Taxonomy" id="1746091"/>
    <lineage>
        <taxon>Eukaryota</taxon>
        <taxon>Metamonada</taxon>
        <taxon>Anaeramoebidae</taxon>
        <taxon>Anaeramoeba</taxon>
    </lineage>
</organism>
<dbReference type="Proteomes" id="UP001150062">
    <property type="component" value="Unassembled WGS sequence"/>
</dbReference>
<comment type="subunit">
    <text evidence="3">Heterohexamer of two PFD-alpha type and four PFD-beta type subunits.</text>
</comment>
<dbReference type="Pfam" id="PF01920">
    <property type="entry name" value="Prefoldin_2"/>
    <property type="match status" value="1"/>
</dbReference>
<sequence length="122" mass="14399">MSKKVEEVEVSREDQDCINTFGKLNIRFHELEAQIKNYNTELDNLESSMDEVLILDDVLYKIADSFLAVDAELAEQLIEQKTEKLKKEKEEKKEEINKIEEEMNKLKKTLYKKFGNQINLEN</sequence>
<name>A0ABQ8YUH4_9EUKA</name>